<comment type="subcellular location">
    <subcellularLocation>
        <location evidence="1">Cell membrane</location>
    </subcellularLocation>
</comment>
<name>D6Y0D6_BACIE</name>
<dbReference type="InterPro" id="IPR003760">
    <property type="entry name" value="PnrA-like"/>
</dbReference>
<evidence type="ECO:0000256" key="3">
    <source>
        <dbReference type="ARBA" id="ARBA00022729"/>
    </source>
</evidence>
<evidence type="ECO:0000313" key="8">
    <source>
        <dbReference type="EMBL" id="ADH98527.1"/>
    </source>
</evidence>
<evidence type="ECO:0000256" key="5">
    <source>
        <dbReference type="ARBA" id="ARBA00023288"/>
    </source>
</evidence>
<organism evidence="8 9">
    <name type="scientific">Bacillus selenitireducens (strain ATCC 700615 / DSM 15326 / MLS10)</name>
    <dbReference type="NCBI Taxonomy" id="439292"/>
    <lineage>
        <taxon>Bacteria</taxon>
        <taxon>Bacillati</taxon>
        <taxon>Bacillota</taxon>
        <taxon>Bacilli</taxon>
        <taxon>Bacillales</taxon>
        <taxon>Bacillaceae</taxon>
        <taxon>Salisediminibacterium</taxon>
    </lineage>
</organism>
<dbReference type="eggNOG" id="COG1744">
    <property type="taxonomic scope" value="Bacteria"/>
</dbReference>
<evidence type="ECO:0000313" key="9">
    <source>
        <dbReference type="Proteomes" id="UP000000271"/>
    </source>
</evidence>
<keyword evidence="3" id="KW-0732">Signal</keyword>
<keyword evidence="6" id="KW-1133">Transmembrane helix</keyword>
<gene>
    <name evidence="8" type="ordered locus">Bsel_1006</name>
</gene>
<dbReference type="InterPro" id="IPR050957">
    <property type="entry name" value="BMP_lipoprotein"/>
</dbReference>
<accession>D6Y0D6</accession>
<dbReference type="OrthoDB" id="2556857at2"/>
<proteinExistence type="predicted"/>
<feature type="transmembrane region" description="Helical" evidence="6">
    <location>
        <begin position="9"/>
        <end position="33"/>
    </location>
</feature>
<dbReference type="GO" id="GO:0005886">
    <property type="term" value="C:plasma membrane"/>
    <property type="evidence" value="ECO:0007669"/>
    <property type="project" value="UniProtKB-SubCell"/>
</dbReference>
<dbReference type="PANTHER" id="PTHR34296:SF2">
    <property type="entry name" value="ABC TRANSPORTER GUANOSINE-BINDING PROTEIN NUPN"/>
    <property type="match status" value="1"/>
</dbReference>
<dbReference type="Gene3D" id="3.40.50.2300">
    <property type="match status" value="2"/>
</dbReference>
<reference evidence="8" key="1">
    <citation type="submission" date="2009-10" db="EMBL/GenBank/DDBJ databases">
        <title>Complete sequence of Bacillus selenitireducens MLS10.</title>
        <authorList>
            <consortium name="US DOE Joint Genome Institute"/>
            <person name="Lucas S."/>
            <person name="Copeland A."/>
            <person name="Lapidus A."/>
            <person name="Glavina del Rio T."/>
            <person name="Dalin E."/>
            <person name="Tice H."/>
            <person name="Bruce D."/>
            <person name="Goodwin L."/>
            <person name="Pitluck S."/>
            <person name="Sims D."/>
            <person name="Brettin T."/>
            <person name="Detter J.C."/>
            <person name="Han C."/>
            <person name="Larimer F."/>
            <person name="Land M."/>
            <person name="Hauser L."/>
            <person name="Kyrpides N."/>
            <person name="Ovchinnikova G."/>
            <person name="Stolz J."/>
        </authorList>
    </citation>
    <scope>NUCLEOTIDE SEQUENCE [LARGE SCALE GENOMIC DNA]</scope>
    <source>
        <strain evidence="8">MLS10</strain>
    </source>
</reference>
<dbReference type="HOGENOM" id="CLU_038813_1_3_9"/>
<evidence type="ECO:0000256" key="2">
    <source>
        <dbReference type="ARBA" id="ARBA00022475"/>
    </source>
</evidence>
<dbReference type="Proteomes" id="UP000000271">
    <property type="component" value="Chromosome"/>
</dbReference>
<keyword evidence="5 8" id="KW-0449">Lipoprotein</keyword>
<dbReference type="KEGG" id="bse:Bsel_1006"/>
<protein>
    <submittedName>
        <fullName evidence="8">Basic membrane lipoprotein</fullName>
    </submittedName>
</protein>
<dbReference type="Pfam" id="PF02608">
    <property type="entry name" value="Bmp"/>
    <property type="match status" value="1"/>
</dbReference>
<evidence type="ECO:0000256" key="6">
    <source>
        <dbReference type="SAM" id="Phobius"/>
    </source>
</evidence>
<evidence type="ECO:0000256" key="1">
    <source>
        <dbReference type="ARBA" id="ARBA00004236"/>
    </source>
</evidence>
<keyword evidence="4 6" id="KW-0472">Membrane</keyword>
<feature type="domain" description="ABC transporter substrate-binding protein PnrA-like" evidence="7">
    <location>
        <begin position="43"/>
        <end position="309"/>
    </location>
</feature>
<dbReference type="PANTHER" id="PTHR34296">
    <property type="entry name" value="TRANSCRIPTIONAL ACTIVATOR PROTEIN MED"/>
    <property type="match status" value="1"/>
</dbReference>
<dbReference type="RefSeq" id="WP_013171952.1">
    <property type="nucleotide sequence ID" value="NC_014219.1"/>
</dbReference>
<keyword evidence="9" id="KW-1185">Reference proteome</keyword>
<keyword evidence="6" id="KW-0812">Transmembrane</keyword>
<dbReference type="AlphaFoldDB" id="D6Y0D6"/>
<evidence type="ECO:0000256" key="4">
    <source>
        <dbReference type="ARBA" id="ARBA00023136"/>
    </source>
</evidence>
<sequence>MADHQSRRVFLLFAMMAGVLMLLLVAAVSRMLMPDPGPAEHPHVAILVAKGIDDQSWGSLAYESKQTVLNEFDISASIHPFMKEGDVLTNTKAVLEEEAPSLMIGHGREFSDVFTELAKDHAQRHFVTLHGHQTHENQTVYTFSPIELDYFVGILMAWKTESGKVGVIFPGEHDVAKRTALLAKGAESQGTNLNVLKRIVADREDGDGAVEAFRELKEEGADIVYALGNSFNQRVIEQSIETGTYMVGYLDDQSYMARDLVLTSVVNDVPNVYKAIVRDYIQGEMNSGIVELTIEDDVMGFSELGPMFDADERMQFQYLIDRYREGNLPVPDPEVD</sequence>
<dbReference type="STRING" id="439292.Bsel_1006"/>
<keyword evidence="2" id="KW-1003">Cell membrane</keyword>
<evidence type="ECO:0000259" key="7">
    <source>
        <dbReference type="Pfam" id="PF02608"/>
    </source>
</evidence>
<dbReference type="EMBL" id="CP001791">
    <property type="protein sequence ID" value="ADH98527.1"/>
    <property type="molecule type" value="Genomic_DNA"/>
</dbReference>